<dbReference type="EC" id="1.14.13.-" evidence="6"/>
<dbReference type="Pfam" id="PF07992">
    <property type="entry name" value="Pyr_redox_2"/>
    <property type="match status" value="1"/>
</dbReference>
<keyword evidence="2" id="KW-0274">FAD</keyword>
<evidence type="ECO:0000256" key="4">
    <source>
        <dbReference type="ARBA" id="ARBA00023002"/>
    </source>
</evidence>
<name>A0ABW7X7L0_9NOCA</name>
<keyword evidence="6" id="KW-0503">Monooxygenase</keyword>
<keyword evidence="4 6" id="KW-0560">Oxidoreductase</keyword>
<evidence type="ECO:0000313" key="6">
    <source>
        <dbReference type="EMBL" id="MFI2476983.1"/>
    </source>
</evidence>
<protein>
    <submittedName>
        <fullName evidence="6">Flavin-containing monooxygenase</fullName>
        <ecNumber evidence="6">1.14.13.-</ecNumber>
    </submittedName>
</protein>
<dbReference type="InterPro" id="IPR036188">
    <property type="entry name" value="FAD/NAD-bd_sf"/>
</dbReference>
<dbReference type="Gene3D" id="3.50.50.60">
    <property type="entry name" value="FAD/NAD(P)-binding domain"/>
    <property type="match status" value="2"/>
</dbReference>
<reference evidence="6 7" key="1">
    <citation type="submission" date="2024-10" db="EMBL/GenBank/DDBJ databases">
        <title>The Natural Products Discovery Center: Release of the First 8490 Sequenced Strains for Exploring Actinobacteria Biosynthetic Diversity.</title>
        <authorList>
            <person name="Kalkreuter E."/>
            <person name="Kautsar S.A."/>
            <person name="Yang D."/>
            <person name="Bader C.D."/>
            <person name="Teijaro C.N."/>
            <person name="Fluegel L."/>
            <person name="Davis C.M."/>
            <person name="Simpson J.R."/>
            <person name="Lauterbach L."/>
            <person name="Steele A.D."/>
            <person name="Gui C."/>
            <person name="Meng S."/>
            <person name="Li G."/>
            <person name="Viehrig K."/>
            <person name="Ye F."/>
            <person name="Su P."/>
            <person name="Kiefer A.F."/>
            <person name="Nichols A."/>
            <person name="Cepeda A.J."/>
            <person name="Yan W."/>
            <person name="Fan B."/>
            <person name="Jiang Y."/>
            <person name="Adhikari A."/>
            <person name="Zheng C.-J."/>
            <person name="Schuster L."/>
            <person name="Cowan T.M."/>
            <person name="Smanski M.J."/>
            <person name="Chevrette M.G."/>
            <person name="De Carvalho L.P.S."/>
            <person name="Shen B."/>
        </authorList>
    </citation>
    <scope>NUCLEOTIDE SEQUENCE [LARGE SCALE GENOMIC DNA]</scope>
    <source>
        <strain evidence="6 7">NPDC019275</strain>
    </source>
</reference>
<dbReference type="PANTHER" id="PTHR43098">
    <property type="entry name" value="L-ORNITHINE N(5)-MONOOXYGENASE-RELATED"/>
    <property type="match status" value="1"/>
</dbReference>
<dbReference type="PRINTS" id="PR00411">
    <property type="entry name" value="PNDRDTASEI"/>
</dbReference>
<organism evidence="6 7">
    <name type="scientific">Nocardia xishanensis</name>
    <dbReference type="NCBI Taxonomy" id="238964"/>
    <lineage>
        <taxon>Bacteria</taxon>
        <taxon>Bacillati</taxon>
        <taxon>Actinomycetota</taxon>
        <taxon>Actinomycetes</taxon>
        <taxon>Mycobacteriales</taxon>
        <taxon>Nocardiaceae</taxon>
        <taxon>Nocardia</taxon>
    </lineage>
</organism>
<evidence type="ECO:0000313" key="7">
    <source>
        <dbReference type="Proteomes" id="UP001611415"/>
    </source>
</evidence>
<accession>A0ABW7X7L0</accession>
<keyword evidence="7" id="KW-1185">Reference proteome</keyword>
<keyword evidence="3" id="KW-0521">NADP</keyword>
<evidence type="ECO:0000256" key="2">
    <source>
        <dbReference type="ARBA" id="ARBA00022827"/>
    </source>
</evidence>
<evidence type="ECO:0000256" key="3">
    <source>
        <dbReference type="ARBA" id="ARBA00022857"/>
    </source>
</evidence>
<sequence>MSDSIDFDAVVIGAGFGGLRALHDLRKMDLSTVLLEAGTDVGGVWYWNRYPGARTDSEAWYYCYSFSKEVLAEWDWSQRYPTQDEMSRYFRFVTDRLDLRKHIRFQTRLTGATWDESANVWLVQTNDGQSLTCRYLVSAAGPLSKPFLPDIPGLDSFAGEWYQTAFWPKHDIDFTGKRVAVVGTGASGVQVVPVVALSAAEVTVFQRTPNYVLPARNRPLDEAERVAIKADYDNIWERARRQFYAMDLPVCEHGAADYSPADQQRVLERAWEVGGFRFLFDTFNDLWLDGEANEIASEFIRSKIRAIVKDPATAELLCPQYPLAAKRPPCGHGYYEAYNRENVSLVDVSKNPITEILPTGLRTATDVYEADVIIFATGFDAITGPAQGVDIRGRDGRRLSEVWETVPRSYLGMAVDGFPNMFTVAGPLGPFANGPTMVEGQVEWVTDAISRMQRHGAVAMEPTPESVDSWVQHAGEILEGTVLANAATANSWFLGANIPGKPRGILAYFGGAGTYFDRLDSEAEADFPGFTFTAADDTAQQTVSVNS</sequence>
<dbReference type="InterPro" id="IPR050775">
    <property type="entry name" value="FAD-binding_Monooxygenases"/>
</dbReference>
<dbReference type="GO" id="GO:0004497">
    <property type="term" value="F:monooxygenase activity"/>
    <property type="evidence" value="ECO:0007669"/>
    <property type="project" value="UniProtKB-KW"/>
</dbReference>
<dbReference type="SUPFAM" id="SSF51905">
    <property type="entry name" value="FAD/NAD(P)-binding domain"/>
    <property type="match status" value="2"/>
</dbReference>
<comment type="caution">
    <text evidence="6">The sequence shown here is derived from an EMBL/GenBank/DDBJ whole genome shotgun (WGS) entry which is preliminary data.</text>
</comment>
<dbReference type="PANTHER" id="PTHR43098:SF5">
    <property type="entry name" value="DUAL-FUNCTIONAL MONOOXYGENASE_METHYLTRANSFERASE PSOF"/>
    <property type="match status" value="1"/>
</dbReference>
<dbReference type="RefSeq" id="WP_357409893.1">
    <property type="nucleotide sequence ID" value="NZ_JBEYCD010000017.1"/>
</dbReference>
<proteinExistence type="predicted"/>
<evidence type="ECO:0000256" key="1">
    <source>
        <dbReference type="ARBA" id="ARBA00022630"/>
    </source>
</evidence>
<keyword evidence="1" id="KW-0285">Flavoprotein</keyword>
<feature type="domain" description="FAD/NAD(P)-binding" evidence="5">
    <location>
        <begin position="8"/>
        <end position="221"/>
    </location>
</feature>
<dbReference type="Proteomes" id="UP001611415">
    <property type="component" value="Unassembled WGS sequence"/>
</dbReference>
<dbReference type="InterPro" id="IPR023753">
    <property type="entry name" value="FAD/NAD-binding_dom"/>
</dbReference>
<gene>
    <name evidence="6" type="ORF">ACH49W_26675</name>
</gene>
<evidence type="ECO:0000259" key="5">
    <source>
        <dbReference type="Pfam" id="PF07992"/>
    </source>
</evidence>
<dbReference type="EMBL" id="JBIRYO010000020">
    <property type="protein sequence ID" value="MFI2476983.1"/>
    <property type="molecule type" value="Genomic_DNA"/>
</dbReference>